<dbReference type="PATRIC" id="fig|1286094.4.peg.7550"/>
<protein>
    <submittedName>
        <fullName evidence="2">Uncharacterized protein</fullName>
    </submittedName>
</protein>
<name>S3Z9Q7_9ACTN</name>
<dbReference type="OrthoDB" id="4231474at2"/>
<evidence type="ECO:0000256" key="1">
    <source>
        <dbReference type="SAM" id="MobiDB-lite"/>
    </source>
</evidence>
<comment type="caution">
    <text evidence="2">The sequence shown here is derived from an EMBL/GenBank/DDBJ whole genome shotgun (WGS) entry which is preliminary data.</text>
</comment>
<keyword evidence="3" id="KW-1185">Reference proteome</keyword>
<feature type="region of interest" description="Disordered" evidence="1">
    <location>
        <begin position="83"/>
        <end position="102"/>
    </location>
</feature>
<evidence type="ECO:0000313" key="3">
    <source>
        <dbReference type="Proteomes" id="UP000014629"/>
    </source>
</evidence>
<gene>
    <name evidence="2" type="ORF">STRAU_7622</name>
</gene>
<accession>S3Z9Q7</accession>
<feature type="compositionally biased region" description="Low complexity" evidence="1">
    <location>
        <begin position="48"/>
        <end position="62"/>
    </location>
</feature>
<sequence>MDGAKPVQVLFPLDEYAVVARHADRLGITVAEFIRRAAVHAGQAPDTSGPGSARRGVVVPPVRRGPDTSQAPALQRFLDTLTTTDPARIPQQPPAVRSCSGP</sequence>
<dbReference type="AlphaFoldDB" id="S3Z9Q7"/>
<organism evidence="2 3">
    <name type="scientific">Streptomyces aurantiacus JA 4570</name>
    <dbReference type="NCBI Taxonomy" id="1286094"/>
    <lineage>
        <taxon>Bacteria</taxon>
        <taxon>Bacillati</taxon>
        <taxon>Actinomycetota</taxon>
        <taxon>Actinomycetes</taxon>
        <taxon>Kitasatosporales</taxon>
        <taxon>Streptomycetaceae</taxon>
        <taxon>Streptomyces</taxon>
        <taxon>Streptomyces aurantiacus group</taxon>
    </lineage>
</organism>
<feature type="region of interest" description="Disordered" evidence="1">
    <location>
        <begin position="40"/>
        <end position="72"/>
    </location>
</feature>
<evidence type="ECO:0000313" key="2">
    <source>
        <dbReference type="EMBL" id="EPH39319.1"/>
    </source>
</evidence>
<dbReference type="Proteomes" id="UP000014629">
    <property type="component" value="Unassembled WGS sequence"/>
</dbReference>
<proteinExistence type="predicted"/>
<dbReference type="EMBL" id="AOPZ01000557">
    <property type="protein sequence ID" value="EPH39319.1"/>
    <property type="molecule type" value="Genomic_DNA"/>
</dbReference>
<reference evidence="2 3" key="1">
    <citation type="submission" date="2013-02" db="EMBL/GenBank/DDBJ databases">
        <title>Draft Genome Sequence of Streptomyces aurantiacus, Which Produces Setomimycin.</title>
        <authorList>
            <person name="Gruening B.A."/>
            <person name="Praeg A."/>
            <person name="Erxleben A."/>
            <person name="Guenther S."/>
            <person name="Mueller M."/>
        </authorList>
    </citation>
    <scope>NUCLEOTIDE SEQUENCE [LARGE SCALE GENOMIC DNA]</scope>
    <source>
        <strain evidence="2 3">JA 4570</strain>
    </source>
</reference>
<dbReference type="RefSeq" id="WP_016645728.1">
    <property type="nucleotide sequence ID" value="NZ_AOPZ01000557.1"/>
</dbReference>